<proteinExistence type="predicted"/>
<dbReference type="SUPFAM" id="SSF53335">
    <property type="entry name" value="S-adenosyl-L-methionine-dependent methyltransferases"/>
    <property type="match status" value="1"/>
</dbReference>
<dbReference type="PANTHER" id="PTHR39963:SF1">
    <property type="entry name" value="MNMC-LIKE METHYLTRANSFERASE DOMAIN-CONTAINING PROTEIN"/>
    <property type="match status" value="1"/>
</dbReference>
<keyword evidence="3" id="KW-1185">Reference proteome</keyword>
<dbReference type="OrthoDB" id="9786494at2"/>
<dbReference type="InterPro" id="IPR029063">
    <property type="entry name" value="SAM-dependent_MTases_sf"/>
</dbReference>
<evidence type="ECO:0000259" key="1">
    <source>
        <dbReference type="Pfam" id="PF05430"/>
    </source>
</evidence>
<dbReference type="Pfam" id="PF05430">
    <property type="entry name" value="Methyltransf_30"/>
    <property type="match status" value="1"/>
</dbReference>
<dbReference type="GO" id="GO:0016645">
    <property type="term" value="F:oxidoreductase activity, acting on the CH-NH group of donors"/>
    <property type="evidence" value="ECO:0007669"/>
    <property type="project" value="InterPro"/>
</dbReference>
<dbReference type="RefSeq" id="WP_034363337.1">
    <property type="nucleotide sequence ID" value="NZ_CAJUDB010000010.1"/>
</dbReference>
<dbReference type="STRING" id="425400.LS65_06725"/>
<dbReference type="PANTHER" id="PTHR39963">
    <property type="entry name" value="SLL0983 PROTEIN"/>
    <property type="match status" value="1"/>
</dbReference>
<comment type="caution">
    <text evidence="2">The sequence shown here is derived from an EMBL/GenBank/DDBJ whole genome shotgun (WGS) entry which is preliminary data.</text>
</comment>
<sequence length="252" mass="28816">MKSNDWLRQSSDGSLSAYNKAFDECYHSLKDGALSETLYKHIYPSLAHLEYVFKSLPTTINVLDICFGLGYNSFTLLAMLCKKGYEGTLRIYSPEQDEAIFYALLDFDYPPFFAPYKVYMEEILLFFANAPVCTINVYRITINKMICEFYIYKGDALEMLNILPQESFDIIYQDAFSPKKNPALWSEAYFSLLVSLLRSQGIVTTYSQSRSIVQNALRAGLKVYNYESGIVRGGSLMSKDTLNFTRLKARLA</sequence>
<dbReference type="EMBL" id="JRMQ02000004">
    <property type="protein sequence ID" value="TLE02112.1"/>
    <property type="molecule type" value="Genomic_DNA"/>
</dbReference>
<organism evidence="2 3">
    <name type="scientific">Helicobacter japonicus</name>
    <dbReference type="NCBI Taxonomy" id="425400"/>
    <lineage>
        <taxon>Bacteria</taxon>
        <taxon>Pseudomonadati</taxon>
        <taxon>Campylobacterota</taxon>
        <taxon>Epsilonproteobacteria</taxon>
        <taxon>Campylobacterales</taxon>
        <taxon>Helicobacteraceae</taxon>
        <taxon>Helicobacter</taxon>
    </lineage>
</organism>
<feature type="domain" description="MnmC-like methyltransferase" evidence="1">
    <location>
        <begin position="129"/>
        <end position="225"/>
    </location>
</feature>
<evidence type="ECO:0000313" key="3">
    <source>
        <dbReference type="Proteomes" id="UP000029707"/>
    </source>
</evidence>
<dbReference type="InterPro" id="IPR008471">
    <property type="entry name" value="MnmC-like_methylTransf"/>
</dbReference>
<protein>
    <recommendedName>
        <fullName evidence="1">MnmC-like methyltransferase domain-containing protein</fullName>
    </recommendedName>
</protein>
<dbReference type="Proteomes" id="UP000029707">
    <property type="component" value="Unassembled WGS sequence"/>
</dbReference>
<evidence type="ECO:0000313" key="2">
    <source>
        <dbReference type="EMBL" id="TLE02112.1"/>
    </source>
</evidence>
<accession>A0A4U8TNK0</accession>
<name>A0A4U8TNK0_9HELI</name>
<dbReference type="AlphaFoldDB" id="A0A4U8TNK0"/>
<reference evidence="2 3" key="1">
    <citation type="journal article" date="2014" name="Genome Announc.">
        <title>Draft genome sequences of eight enterohepatic helicobacter species isolated from both laboratory and wild rodents.</title>
        <authorList>
            <person name="Sheh A."/>
            <person name="Shen Z."/>
            <person name="Fox J.G."/>
        </authorList>
    </citation>
    <scope>NUCLEOTIDE SEQUENCE [LARGE SCALE GENOMIC DNA]</scope>
    <source>
        <strain evidence="2 3">MIT 01-6451</strain>
    </source>
</reference>
<gene>
    <name evidence="2" type="ORF">LS65_004425</name>
</gene>
<dbReference type="Gene3D" id="3.40.50.150">
    <property type="entry name" value="Vaccinia Virus protein VP39"/>
    <property type="match status" value="1"/>
</dbReference>